<dbReference type="PANTHER" id="PTHR35580:SF1">
    <property type="entry name" value="PHYTASE-LIKE DOMAIN-CONTAINING PROTEIN"/>
    <property type="match status" value="1"/>
</dbReference>
<evidence type="ECO:0000313" key="2">
    <source>
        <dbReference type="EMBL" id="VUZ86141.1"/>
    </source>
</evidence>
<sequence length="442" mass="46978">MKLVDLQVFTLDETTLISTANRGIPTRRRKMGVNGHTKARAGLVMGLLAALNWQAAPAQASPTLSLSATTHSNVATEASLRAAYGTLPISFEANHGQADPRVKFLARGHGYSIFLTDTKAILALRQPKRRGPQHGSTILQMELMGSSAERQVAGIDELVGRVHYLHGNDPTMWRTDIPTYAKVYNYSVYPGIDLVYYGNQRELEYDFLIAPGADPTVITLRFEGAKRLEVDTRGDLVLRMARGSIRLQKPVLYQEIEGTRQVVSGGYVIKGADQVSFQVGAYNKGAPLVIDPVVVYSALLGGSADEIGFAIAVDAEGHAYVAGRSESSNFPTSKGAFHSKPAGAADVFVTKLAPNGGSLVYSTFLGGNSDDWGHGIAVDAEGHAYVTGGTHSAKFPTSPGAFDTSSNGDRDAFVTKLAPNGGSLVYSTFLGGSGMIGVTVLP</sequence>
<dbReference type="InterPro" id="IPR052918">
    <property type="entry name" value="Motility_Chemotaxis_Reg"/>
</dbReference>
<accession>A0A564ZLD3</accession>
<dbReference type="Pfam" id="PF25778">
    <property type="entry name" value="DUF7948"/>
    <property type="match status" value="1"/>
</dbReference>
<proteinExistence type="predicted"/>
<evidence type="ECO:0000259" key="1">
    <source>
        <dbReference type="Pfam" id="PF25778"/>
    </source>
</evidence>
<organism evidence="2 3">
    <name type="scientific">Candidatus Methylomirabilis lanthanidiphila</name>
    <dbReference type="NCBI Taxonomy" id="2211376"/>
    <lineage>
        <taxon>Bacteria</taxon>
        <taxon>Candidatus Methylomirabilota</taxon>
        <taxon>Candidatus Methylomirabilia</taxon>
        <taxon>Candidatus Methylomirabilales</taxon>
        <taxon>Candidatus Methylomirabilaceae</taxon>
        <taxon>Candidatus Methylomirabilis</taxon>
    </lineage>
</organism>
<keyword evidence="3" id="KW-1185">Reference proteome</keyword>
<dbReference type="PANTHER" id="PTHR35580">
    <property type="entry name" value="CELL SURFACE GLYCOPROTEIN (S-LAYER PROTEIN)-LIKE PROTEIN"/>
    <property type="match status" value="1"/>
</dbReference>
<feature type="domain" description="DUF7948" evidence="1">
    <location>
        <begin position="91"/>
        <end position="293"/>
    </location>
</feature>
<dbReference type="InterPro" id="IPR057708">
    <property type="entry name" value="DUF7948"/>
</dbReference>
<reference evidence="2 3" key="1">
    <citation type="submission" date="2019-07" db="EMBL/GenBank/DDBJ databases">
        <authorList>
            <person name="Cremers G."/>
        </authorList>
    </citation>
    <scope>NUCLEOTIDE SEQUENCE [LARGE SCALE GENOMIC DNA]</scope>
</reference>
<evidence type="ECO:0000313" key="3">
    <source>
        <dbReference type="Proteomes" id="UP000334340"/>
    </source>
</evidence>
<dbReference type="Proteomes" id="UP000334340">
    <property type="component" value="Unassembled WGS sequence"/>
</dbReference>
<dbReference type="AlphaFoldDB" id="A0A564ZLD3"/>
<dbReference type="EMBL" id="CABIKM010000044">
    <property type="protein sequence ID" value="VUZ86141.1"/>
    <property type="molecule type" value="Genomic_DNA"/>
</dbReference>
<gene>
    <name evidence="2" type="ORF">MELA_02537</name>
</gene>
<dbReference type="Pfam" id="PF06739">
    <property type="entry name" value="SBBP"/>
    <property type="match status" value="1"/>
</dbReference>
<name>A0A564ZLD3_9BACT</name>
<protein>
    <submittedName>
        <fullName evidence="2">Beta-propeller repeat protein</fullName>
    </submittedName>
</protein>
<dbReference type="InterPro" id="IPR010620">
    <property type="entry name" value="SBBP_repeat"/>
</dbReference>